<evidence type="ECO:0000313" key="6">
    <source>
        <dbReference type="EMBL" id="MDR5652174.1"/>
    </source>
</evidence>
<dbReference type="GO" id="GO:0005524">
    <property type="term" value="F:ATP binding"/>
    <property type="evidence" value="ECO:0007669"/>
    <property type="project" value="UniProtKB-KW"/>
</dbReference>
<protein>
    <submittedName>
        <fullName evidence="6">ABC transporter ATP-binding protein</fullName>
    </submittedName>
</protein>
<dbReference type="InterPro" id="IPR050095">
    <property type="entry name" value="ECF_ABC_transporter_ATP-bd"/>
</dbReference>
<dbReference type="Gene3D" id="3.40.50.300">
    <property type="entry name" value="P-loop containing nucleotide triphosphate hydrolases"/>
    <property type="match status" value="1"/>
</dbReference>
<name>A0ABU1F5M4_9RHOB</name>
<evidence type="ECO:0000313" key="7">
    <source>
        <dbReference type="Proteomes" id="UP001247754"/>
    </source>
</evidence>
<organism evidence="6 7">
    <name type="scientific">Ruixingdingia sedimenti</name>
    <dbReference type="NCBI Taxonomy" id="3073604"/>
    <lineage>
        <taxon>Bacteria</taxon>
        <taxon>Pseudomonadati</taxon>
        <taxon>Pseudomonadota</taxon>
        <taxon>Alphaproteobacteria</taxon>
        <taxon>Rhodobacterales</taxon>
        <taxon>Paracoccaceae</taxon>
        <taxon>Ruixingdingia</taxon>
    </lineage>
</organism>
<dbReference type="EMBL" id="JAVKPH010000005">
    <property type="protein sequence ID" value="MDR5652174.1"/>
    <property type="molecule type" value="Genomic_DNA"/>
</dbReference>
<comment type="caution">
    <text evidence="6">The sequence shown here is derived from an EMBL/GenBank/DDBJ whole genome shotgun (WGS) entry which is preliminary data.</text>
</comment>
<accession>A0ABU1F5M4</accession>
<dbReference type="InterPro" id="IPR003439">
    <property type="entry name" value="ABC_transporter-like_ATP-bd"/>
</dbReference>
<reference evidence="6 7" key="1">
    <citation type="submission" date="2023-09" db="EMBL/GenBank/DDBJ databases">
        <title>Xinfangfangia sedmenti sp. nov., isolated the sedment.</title>
        <authorList>
            <person name="Xu L."/>
        </authorList>
    </citation>
    <scope>NUCLEOTIDE SEQUENCE [LARGE SCALE GENOMIC DNA]</scope>
    <source>
        <strain evidence="6 7">LG-4</strain>
    </source>
</reference>
<feature type="domain" description="ABC transporter" evidence="5">
    <location>
        <begin position="9"/>
        <end position="235"/>
    </location>
</feature>
<dbReference type="PROSITE" id="PS50893">
    <property type="entry name" value="ABC_TRANSPORTER_2"/>
    <property type="match status" value="1"/>
</dbReference>
<dbReference type="Proteomes" id="UP001247754">
    <property type="component" value="Unassembled WGS sequence"/>
</dbReference>
<evidence type="ECO:0000256" key="1">
    <source>
        <dbReference type="ARBA" id="ARBA00005417"/>
    </source>
</evidence>
<keyword evidence="4 6" id="KW-0067">ATP-binding</keyword>
<dbReference type="InterPro" id="IPR027417">
    <property type="entry name" value="P-loop_NTPase"/>
</dbReference>
<proteinExistence type="inferred from homology"/>
<keyword evidence="2" id="KW-0813">Transport</keyword>
<evidence type="ECO:0000256" key="2">
    <source>
        <dbReference type="ARBA" id="ARBA00022448"/>
    </source>
</evidence>
<dbReference type="PANTHER" id="PTHR43553:SF24">
    <property type="entry name" value="ENERGY-COUPLING FACTOR TRANSPORTER ATP-BINDING PROTEIN ECFA1"/>
    <property type="match status" value="1"/>
</dbReference>
<dbReference type="PANTHER" id="PTHR43553">
    <property type="entry name" value="HEAVY METAL TRANSPORTER"/>
    <property type="match status" value="1"/>
</dbReference>
<comment type="similarity">
    <text evidence="1">Belongs to the ABC transporter superfamily.</text>
</comment>
<evidence type="ECO:0000256" key="4">
    <source>
        <dbReference type="ARBA" id="ARBA00022840"/>
    </source>
</evidence>
<dbReference type="CDD" id="cd03225">
    <property type="entry name" value="ABC_cobalt_CbiO_domain1"/>
    <property type="match status" value="1"/>
</dbReference>
<dbReference type="SMART" id="SM00382">
    <property type="entry name" value="AAA"/>
    <property type="match status" value="1"/>
</dbReference>
<keyword evidence="7" id="KW-1185">Reference proteome</keyword>
<sequence>MTAPPRLRVDLTDVALARDGRPVFEGLSLTLTERRVGVIGRNGAGKSQLSRLIAGLVRPDRGEVRVDGIDVARDRRAAIRSVGILFQNPDHQIIFPTVDEELAFGLTSLGLTRAEARARVTATLARFGRQDWAGRNVQTLSQGQRHLLCLMAVLAMEPATILLDEPFAGLDLATELMLNAILSALPQRLIHVTHDLGALAGYDRVVWLDAGRIVGDGAPAAVIAAYRAEMAERARHAGTEF</sequence>
<evidence type="ECO:0000256" key="3">
    <source>
        <dbReference type="ARBA" id="ARBA00022741"/>
    </source>
</evidence>
<evidence type="ECO:0000259" key="5">
    <source>
        <dbReference type="PROSITE" id="PS50893"/>
    </source>
</evidence>
<dbReference type="SUPFAM" id="SSF52540">
    <property type="entry name" value="P-loop containing nucleoside triphosphate hydrolases"/>
    <property type="match status" value="1"/>
</dbReference>
<dbReference type="InterPro" id="IPR015856">
    <property type="entry name" value="ABC_transpr_CbiO/EcfA_su"/>
</dbReference>
<dbReference type="Pfam" id="PF00005">
    <property type="entry name" value="ABC_tran"/>
    <property type="match status" value="1"/>
</dbReference>
<dbReference type="RefSeq" id="WP_310456424.1">
    <property type="nucleotide sequence ID" value="NZ_JAVKPH010000005.1"/>
</dbReference>
<gene>
    <name evidence="6" type="ORF">RGD00_06150</name>
</gene>
<keyword evidence="3" id="KW-0547">Nucleotide-binding</keyword>
<dbReference type="InterPro" id="IPR003593">
    <property type="entry name" value="AAA+_ATPase"/>
</dbReference>